<keyword evidence="4" id="KW-0804">Transcription</keyword>
<proteinExistence type="predicted"/>
<dbReference type="SUPFAM" id="SSF54171">
    <property type="entry name" value="DNA-binding domain"/>
    <property type="match status" value="1"/>
</dbReference>
<evidence type="ECO:0000256" key="3">
    <source>
        <dbReference type="ARBA" id="ARBA00023125"/>
    </source>
</evidence>
<dbReference type="SMART" id="SM00380">
    <property type="entry name" value="AP2"/>
    <property type="match status" value="1"/>
</dbReference>
<dbReference type="PANTHER" id="PTHR31190:SF367">
    <property type="entry name" value="AP2_ERF DOMAIN-CONTAINING PROTEIN"/>
    <property type="match status" value="1"/>
</dbReference>
<feature type="region of interest" description="Disordered" evidence="6">
    <location>
        <begin position="1"/>
        <end position="62"/>
    </location>
</feature>
<organism evidence="8 9">
    <name type="scientific">Eleusine coracana subsp. coracana</name>
    <dbReference type="NCBI Taxonomy" id="191504"/>
    <lineage>
        <taxon>Eukaryota</taxon>
        <taxon>Viridiplantae</taxon>
        <taxon>Streptophyta</taxon>
        <taxon>Embryophyta</taxon>
        <taxon>Tracheophyta</taxon>
        <taxon>Spermatophyta</taxon>
        <taxon>Magnoliopsida</taxon>
        <taxon>Liliopsida</taxon>
        <taxon>Poales</taxon>
        <taxon>Poaceae</taxon>
        <taxon>PACMAD clade</taxon>
        <taxon>Chloridoideae</taxon>
        <taxon>Cynodonteae</taxon>
        <taxon>Eleusininae</taxon>
        <taxon>Eleusine</taxon>
    </lineage>
</organism>
<reference evidence="8" key="2">
    <citation type="submission" date="2021-12" db="EMBL/GenBank/DDBJ databases">
        <title>Resequencing data analysis of finger millet.</title>
        <authorList>
            <person name="Hatakeyama M."/>
            <person name="Aluri S."/>
            <person name="Balachadran M.T."/>
            <person name="Sivarajan S.R."/>
            <person name="Poveda L."/>
            <person name="Shimizu-Inatsugi R."/>
            <person name="Schlapbach R."/>
            <person name="Sreeman S.M."/>
            <person name="Shimizu K.K."/>
        </authorList>
    </citation>
    <scope>NUCLEOTIDE SEQUENCE</scope>
</reference>
<dbReference type="AlphaFoldDB" id="A0AAV5D387"/>
<sequence>MVVSHDGGTGSASTTPGDNFFEPSRSGITHSITRVTDDQVEAATEEGDRQANSGSTKQQPLIGVRNRPWGKYAAEIRDSTRNGARVWLGTFNTPGAAALAYDQAAFAMRGTAAVLNFPVDHVRESLRQLGLSSAAQGGSPVLELKLRHRIRKRRPRRTTNKTTVEAMEQESELQHHEDLGADYLEELLALSDE</sequence>
<gene>
    <name evidence="8" type="primary">ga22318</name>
    <name evidence="8" type="ORF">PR202_ga22318</name>
</gene>
<dbReference type="Gene3D" id="3.30.730.10">
    <property type="entry name" value="AP2/ERF domain"/>
    <property type="match status" value="1"/>
</dbReference>
<comment type="subcellular location">
    <subcellularLocation>
        <location evidence="1">Nucleus</location>
    </subcellularLocation>
</comment>
<evidence type="ECO:0000256" key="1">
    <source>
        <dbReference type="ARBA" id="ARBA00004123"/>
    </source>
</evidence>
<dbReference type="Proteomes" id="UP001054889">
    <property type="component" value="Unassembled WGS sequence"/>
</dbReference>
<keyword evidence="5" id="KW-0539">Nucleus</keyword>
<dbReference type="InterPro" id="IPR016177">
    <property type="entry name" value="DNA-bd_dom_sf"/>
</dbReference>
<keyword evidence="3" id="KW-0238">DNA-binding</keyword>
<evidence type="ECO:0000259" key="7">
    <source>
        <dbReference type="PROSITE" id="PS51032"/>
    </source>
</evidence>
<dbReference type="InterPro" id="IPR036955">
    <property type="entry name" value="AP2/ERF_dom_sf"/>
</dbReference>
<name>A0AAV5D387_ELECO</name>
<evidence type="ECO:0000313" key="8">
    <source>
        <dbReference type="EMBL" id="GJN04746.1"/>
    </source>
</evidence>
<protein>
    <recommendedName>
        <fullName evidence="7">AP2/ERF domain-containing protein</fullName>
    </recommendedName>
</protein>
<dbReference type="PRINTS" id="PR00367">
    <property type="entry name" value="ETHRSPELEMNT"/>
</dbReference>
<dbReference type="CDD" id="cd00018">
    <property type="entry name" value="AP2"/>
    <property type="match status" value="1"/>
</dbReference>
<feature type="compositionally biased region" description="Polar residues" evidence="6">
    <location>
        <begin position="50"/>
        <end position="59"/>
    </location>
</feature>
<dbReference type="PROSITE" id="PS51032">
    <property type="entry name" value="AP2_ERF"/>
    <property type="match status" value="1"/>
</dbReference>
<evidence type="ECO:0000256" key="5">
    <source>
        <dbReference type="ARBA" id="ARBA00023242"/>
    </source>
</evidence>
<dbReference type="Pfam" id="PF00847">
    <property type="entry name" value="AP2"/>
    <property type="match status" value="1"/>
</dbReference>
<dbReference type="FunFam" id="3.30.730.10:FF:000001">
    <property type="entry name" value="Ethylene-responsive transcription factor 2"/>
    <property type="match status" value="1"/>
</dbReference>
<dbReference type="GO" id="GO:0009873">
    <property type="term" value="P:ethylene-activated signaling pathway"/>
    <property type="evidence" value="ECO:0007669"/>
    <property type="project" value="InterPro"/>
</dbReference>
<comment type="caution">
    <text evidence="8">The sequence shown here is derived from an EMBL/GenBank/DDBJ whole genome shotgun (WGS) entry which is preliminary data.</text>
</comment>
<dbReference type="GO" id="GO:0005634">
    <property type="term" value="C:nucleus"/>
    <property type="evidence" value="ECO:0007669"/>
    <property type="project" value="UniProtKB-SubCell"/>
</dbReference>
<evidence type="ECO:0000313" key="9">
    <source>
        <dbReference type="Proteomes" id="UP001054889"/>
    </source>
</evidence>
<keyword evidence="2" id="KW-0805">Transcription regulation</keyword>
<evidence type="ECO:0000256" key="6">
    <source>
        <dbReference type="SAM" id="MobiDB-lite"/>
    </source>
</evidence>
<accession>A0AAV5D387</accession>
<evidence type="ECO:0000256" key="4">
    <source>
        <dbReference type="ARBA" id="ARBA00023163"/>
    </source>
</evidence>
<feature type="domain" description="AP2/ERF" evidence="7">
    <location>
        <begin position="60"/>
        <end position="118"/>
    </location>
</feature>
<keyword evidence="9" id="KW-1185">Reference proteome</keyword>
<reference evidence="8" key="1">
    <citation type="journal article" date="2018" name="DNA Res.">
        <title>Multiple hybrid de novo genome assembly of finger millet, an orphan allotetraploid crop.</title>
        <authorList>
            <person name="Hatakeyama M."/>
            <person name="Aluri S."/>
            <person name="Balachadran M.T."/>
            <person name="Sivarajan S.R."/>
            <person name="Patrignani A."/>
            <person name="Gruter S."/>
            <person name="Poveda L."/>
            <person name="Shimizu-Inatsugi R."/>
            <person name="Baeten J."/>
            <person name="Francoijs K.J."/>
            <person name="Nataraja K.N."/>
            <person name="Reddy Y.A.N."/>
            <person name="Phadnis S."/>
            <person name="Ravikumar R.L."/>
            <person name="Schlapbach R."/>
            <person name="Sreeman S.M."/>
            <person name="Shimizu K.K."/>
        </authorList>
    </citation>
    <scope>NUCLEOTIDE SEQUENCE</scope>
</reference>
<feature type="region of interest" description="Disordered" evidence="6">
    <location>
        <begin position="154"/>
        <end position="176"/>
    </location>
</feature>
<dbReference type="GO" id="GO:0003677">
    <property type="term" value="F:DNA binding"/>
    <property type="evidence" value="ECO:0007669"/>
    <property type="project" value="UniProtKB-KW"/>
</dbReference>
<evidence type="ECO:0000256" key="2">
    <source>
        <dbReference type="ARBA" id="ARBA00023015"/>
    </source>
</evidence>
<dbReference type="PANTHER" id="PTHR31190">
    <property type="entry name" value="DNA-BINDING DOMAIN"/>
    <property type="match status" value="1"/>
</dbReference>
<dbReference type="InterPro" id="IPR001471">
    <property type="entry name" value="AP2/ERF_dom"/>
</dbReference>
<dbReference type="GO" id="GO:0003700">
    <property type="term" value="F:DNA-binding transcription factor activity"/>
    <property type="evidence" value="ECO:0007669"/>
    <property type="project" value="InterPro"/>
</dbReference>
<dbReference type="InterPro" id="IPR044808">
    <property type="entry name" value="ERF_plant"/>
</dbReference>
<dbReference type="EMBL" id="BQKI01000011">
    <property type="protein sequence ID" value="GJN04746.1"/>
    <property type="molecule type" value="Genomic_DNA"/>
</dbReference>